<keyword evidence="3" id="KW-1185">Reference proteome</keyword>
<evidence type="ECO:0000313" key="3">
    <source>
        <dbReference type="Proteomes" id="UP000284706"/>
    </source>
</evidence>
<protein>
    <submittedName>
        <fullName evidence="2">Uncharacterized protein</fullName>
    </submittedName>
</protein>
<proteinExistence type="predicted"/>
<evidence type="ECO:0000256" key="1">
    <source>
        <dbReference type="SAM" id="MobiDB-lite"/>
    </source>
</evidence>
<comment type="caution">
    <text evidence="2">The sequence shown here is derived from an EMBL/GenBank/DDBJ whole genome shotgun (WGS) entry which is preliminary data.</text>
</comment>
<accession>A0A409W6N5</accession>
<feature type="compositionally biased region" description="Basic and acidic residues" evidence="1">
    <location>
        <begin position="9"/>
        <end position="25"/>
    </location>
</feature>
<feature type="compositionally biased region" description="Basic and acidic residues" evidence="1">
    <location>
        <begin position="53"/>
        <end position="62"/>
    </location>
</feature>
<evidence type="ECO:0000313" key="2">
    <source>
        <dbReference type="EMBL" id="PPQ74125.1"/>
    </source>
</evidence>
<dbReference type="AlphaFoldDB" id="A0A409W6N5"/>
<feature type="region of interest" description="Disordered" evidence="1">
    <location>
        <begin position="1"/>
        <end position="126"/>
    </location>
</feature>
<organism evidence="2 3">
    <name type="scientific">Gymnopilus dilepis</name>
    <dbReference type="NCBI Taxonomy" id="231916"/>
    <lineage>
        <taxon>Eukaryota</taxon>
        <taxon>Fungi</taxon>
        <taxon>Dikarya</taxon>
        <taxon>Basidiomycota</taxon>
        <taxon>Agaricomycotina</taxon>
        <taxon>Agaricomycetes</taxon>
        <taxon>Agaricomycetidae</taxon>
        <taxon>Agaricales</taxon>
        <taxon>Agaricineae</taxon>
        <taxon>Hymenogastraceae</taxon>
        <taxon>Gymnopilus</taxon>
    </lineage>
</organism>
<sequence length="156" mass="17363">MADAPGGEKTWEKSEKKTTASERQRPMISCAQNKKPPSKVDQCQVNEPAVTLRRREWCREEAPQPGLGREFSSGEILGKGRESHSSESTGGDARPSVSDSAFRRQSAYEEDLPPMASTHRFRRHTRFKAPSKAAWGKCLMNSRLSLDPVIHPSGIN</sequence>
<dbReference type="InParanoid" id="A0A409W6N5"/>
<dbReference type="Proteomes" id="UP000284706">
    <property type="component" value="Unassembled WGS sequence"/>
</dbReference>
<reference evidence="2 3" key="1">
    <citation type="journal article" date="2018" name="Evol. Lett.">
        <title>Horizontal gene cluster transfer increased hallucinogenic mushroom diversity.</title>
        <authorList>
            <person name="Reynolds H.T."/>
            <person name="Vijayakumar V."/>
            <person name="Gluck-Thaler E."/>
            <person name="Korotkin H.B."/>
            <person name="Matheny P.B."/>
            <person name="Slot J.C."/>
        </authorList>
    </citation>
    <scope>NUCLEOTIDE SEQUENCE [LARGE SCALE GENOMIC DNA]</scope>
    <source>
        <strain evidence="2 3">SRW20</strain>
    </source>
</reference>
<dbReference type="EMBL" id="NHYE01005362">
    <property type="protein sequence ID" value="PPQ74125.1"/>
    <property type="molecule type" value="Genomic_DNA"/>
</dbReference>
<gene>
    <name evidence="2" type="ORF">CVT26_007216</name>
</gene>
<name>A0A409W6N5_9AGAR</name>